<keyword evidence="7" id="KW-0539">Nucleus</keyword>
<dbReference type="EMBL" id="VXBM01000012">
    <property type="protein sequence ID" value="NXO33455.1"/>
    <property type="molecule type" value="Genomic_DNA"/>
</dbReference>
<keyword evidence="13" id="KW-1185">Reference proteome</keyword>
<dbReference type="PANTHER" id="PTHR15976:SF17">
    <property type="entry name" value="CONSTITUTIVE COACTIVATOR OF PEROXISOME PROLIFERATOR-ACTIVATED RECEPTOR GAMMA"/>
    <property type="match status" value="1"/>
</dbReference>
<sequence length="831" mass="93927">LLSDCCEFRRSAMGVKGLQGFVARVCPDACQTVDLREMAEKHRIDHPDSPPVIVVDAMSCVRRWYTPESWVCGGQWREYLAILEDFVNAFMTAGIKLVFYFDGVVEEKKRDEWIKRRMKNTEEIARLFRFIKTHRKQPGREMFVLPSALPTFTRYALKSLGQKTVCTLQEADFEVAAYGLQHNCIGILGQDSDYLIYNTCPYFSIENLRLDRLVTVMYSREVLCRVLGISLTHLPLFACLLGNDVVPESMLEGFWHKCLTTSPHRNTSYNRRTNILLSVANYISKIPCSYSSLKHLEEILPLGSDKTLLCRGVNSYLLPGQQSPWIPPNVTNCQMLSLQQQSVLCQDKEIFEVTFFSKLSDHFIAITISLFLKFQVGQIMGSSSCIGQQRGTEMYFPSRGSVGYEHTLLVKQLLQQHPKALLSAALNPFSIQPLWSCLLQPTCRILYSALLKLMRFARAHLSNLCRFLWMDPFPPACRWHRRAWCHQQSCRGSTQSRCPCSWQRCYAVLLPVPSLEDATSQWPPLAHRTIDHSSFGATLQPLPHPLRGPSVKSMPLQGQGCCAGHCRMQSVCVLSFLVQLAKEQHIQSENYCIFNILSHGEIECSNSLEDDYDTEIPGQALIYRPARQHIYSILLESGKGGTCPLVKEWFVYFGNPLKEPDLIQPVQPSVTGGTPNLKTLWLAKGPDVEKQRYSTFLACFHLQDEMEELQALEAPVAGFCCLLAYLMMQVSSLSLEDLNAFLALILCLKGKSAAQLTGLQLAQVDSRGVHLGALLIRGLTTLLMANSACGFPFRMDDLMPWAVFDGKLFQEKYQQSHRGCSMEELLEGNVS</sequence>
<comment type="subcellular location">
    <subcellularLocation>
        <location evidence="1">Nucleus</location>
    </subcellularLocation>
</comment>
<gene>
    <name evidence="12" type="primary">Fam120b</name>
    <name evidence="12" type="ORF">LOCOCH_R12022</name>
</gene>
<accession>A0A7L1R8Z2</accession>
<evidence type="ECO:0000256" key="2">
    <source>
        <dbReference type="ARBA" id="ARBA00009495"/>
    </source>
</evidence>
<evidence type="ECO:0000256" key="10">
    <source>
        <dbReference type="ARBA" id="ARBA00067859"/>
    </source>
</evidence>
<evidence type="ECO:0000256" key="8">
    <source>
        <dbReference type="ARBA" id="ARBA00057492"/>
    </source>
</evidence>
<dbReference type="InterPro" id="IPR026784">
    <property type="entry name" value="Coact_PPARg"/>
</dbReference>
<organism evidence="12 13">
    <name type="scientific">Helopsaltes ochotensis</name>
    <name type="common">Middendorff's grasshopper-warbler</name>
    <dbReference type="NCBI Taxonomy" id="3150915"/>
    <lineage>
        <taxon>Eukaryota</taxon>
        <taxon>Metazoa</taxon>
        <taxon>Chordata</taxon>
        <taxon>Craniata</taxon>
        <taxon>Vertebrata</taxon>
        <taxon>Euteleostomi</taxon>
        <taxon>Archelosauria</taxon>
        <taxon>Archosauria</taxon>
        <taxon>Dinosauria</taxon>
        <taxon>Saurischia</taxon>
        <taxon>Theropoda</taxon>
        <taxon>Coelurosauria</taxon>
        <taxon>Aves</taxon>
        <taxon>Neognathae</taxon>
        <taxon>Neoaves</taxon>
        <taxon>Telluraves</taxon>
        <taxon>Australaves</taxon>
        <taxon>Passeriformes</taxon>
        <taxon>Sylvioidea</taxon>
        <taxon>Locustellidae</taxon>
        <taxon>Helopsaltes</taxon>
    </lineage>
</organism>
<keyword evidence="4" id="KW-0805">Transcription regulation</keyword>
<dbReference type="Proteomes" id="UP000572057">
    <property type="component" value="Unassembled WGS sequence"/>
</dbReference>
<evidence type="ECO:0000256" key="11">
    <source>
        <dbReference type="ARBA" id="ARBA00081567"/>
    </source>
</evidence>
<evidence type="ECO:0000256" key="6">
    <source>
        <dbReference type="ARBA" id="ARBA00023163"/>
    </source>
</evidence>
<dbReference type="Gene3D" id="3.40.50.1010">
    <property type="entry name" value="5'-nuclease"/>
    <property type="match status" value="1"/>
</dbReference>
<dbReference type="PANTHER" id="PTHR15976">
    <property type="entry name" value="CONSTITUTIVE COACTIVATOR OF PEROXISOME PROLIFERATOR-ACTIVATED RECEPTOR GAMMA"/>
    <property type="match status" value="1"/>
</dbReference>
<evidence type="ECO:0000256" key="1">
    <source>
        <dbReference type="ARBA" id="ARBA00004123"/>
    </source>
</evidence>
<evidence type="ECO:0000256" key="4">
    <source>
        <dbReference type="ARBA" id="ARBA00023015"/>
    </source>
</evidence>
<feature type="non-terminal residue" evidence="12">
    <location>
        <position position="831"/>
    </location>
</feature>
<keyword evidence="5" id="KW-0010">Activator</keyword>
<evidence type="ECO:0000256" key="9">
    <source>
        <dbReference type="ARBA" id="ARBA00065429"/>
    </source>
</evidence>
<feature type="non-terminal residue" evidence="12">
    <location>
        <position position="1"/>
    </location>
</feature>
<comment type="subunit">
    <text evidence="9">Interacts with ESR1 and RXRA. Interacts with PPARG; in a ligand-independent manner.</text>
</comment>
<evidence type="ECO:0000256" key="5">
    <source>
        <dbReference type="ARBA" id="ARBA00023159"/>
    </source>
</evidence>
<keyword evidence="6" id="KW-0804">Transcription</keyword>
<evidence type="ECO:0000256" key="7">
    <source>
        <dbReference type="ARBA" id="ARBA00023242"/>
    </source>
</evidence>
<dbReference type="InterPro" id="IPR029060">
    <property type="entry name" value="PIN-like_dom_sf"/>
</dbReference>
<dbReference type="FunFam" id="3.40.50.1010:FF:000013">
    <property type="entry name" value="Constitutive coactivator of peroxisome proliferator-activated receptor gamma"/>
    <property type="match status" value="1"/>
</dbReference>
<dbReference type="GO" id="GO:0005634">
    <property type="term" value="C:nucleus"/>
    <property type="evidence" value="ECO:0007669"/>
    <property type="project" value="UniProtKB-SubCell"/>
</dbReference>
<name>A0A7L1R8Z2_9PASS</name>
<dbReference type="SUPFAM" id="SSF88723">
    <property type="entry name" value="PIN domain-like"/>
    <property type="match status" value="1"/>
</dbReference>
<dbReference type="OrthoDB" id="25987at2759"/>
<evidence type="ECO:0000256" key="3">
    <source>
        <dbReference type="ARBA" id="ARBA00022782"/>
    </source>
</evidence>
<evidence type="ECO:0000313" key="12">
    <source>
        <dbReference type="EMBL" id="NXO33455.1"/>
    </source>
</evidence>
<dbReference type="AlphaFoldDB" id="A0A7L1R8Z2"/>
<protein>
    <recommendedName>
        <fullName evidence="10">Constitutive coactivator of peroxisome proliferator-activated receptor gamma</fullName>
    </recommendedName>
    <alternativeName>
        <fullName evidence="11">Protein FAM120B</fullName>
    </alternativeName>
</protein>
<reference evidence="13" key="1">
    <citation type="submission" date="2019-09" db="EMBL/GenBank/DDBJ databases">
        <title>Bird 10,000 Genomes (B10K) Project - Family phase.</title>
        <authorList>
            <person name="Zhang G."/>
        </authorList>
    </citation>
    <scope>NUCLEOTIDE SEQUENCE [LARGE SCALE GENOMIC DNA]</scope>
</reference>
<evidence type="ECO:0000313" key="13">
    <source>
        <dbReference type="Proteomes" id="UP000572057"/>
    </source>
</evidence>
<dbReference type="CDD" id="cd18672">
    <property type="entry name" value="PIN_FAM120B-like"/>
    <property type="match status" value="1"/>
</dbReference>
<dbReference type="GO" id="GO:0045444">
    <property type="term" value="P:fat cell differentiation"/>
    <property type="evidence" value="ECO:0007669"/>
    <property type="project" value="TreeGrafter"/>
</dbReference>
<comment type="similarity">
    <text evidence="2">Belongs to the constitutive coactivator of PPAR-gamma family.</text>
</comment>
<comment type="caution">
    <text evidence="12">The sequence shown here is derived from an EMBL/GenBank/DDBJ whole genome shotgun (WGS) entry which is preliminary data.</text>
</comment>
<proteinExistence type="inferred from homology"/>
<comment type="function">
    <text evidence="8">Functions as a transactivator of PPARG and ESR1. Functions in adipogenesis through PPARG activation.</text>
</comment>
<dbReference type="GO" id="GO:0035357">
    <property type="term" value="P:peroxisome proliferator activated receptor signaling pathway"/>
    <property type="evidence" value="ECO:0007669"/>
    <property type="project" value="TreeGrafter"/>
</dbReference>
<keyword evidence="3" id="KW-0221">Differentiation</keyword>